<keyword evidence="2" id="KW-1185">Reference proteome</keyword>
<evidence type="ECO:0000313" key="1">
    <source>
        <dbReference type="EMBL" id="EPQ50274.1"/>
    </source>
</evidence>
<evidence type="ECO:0000313" key="2">
    <source>
        <dbReference type="Proteomes" id="UP000030669"/>
    </source>
</evidence>
<accession>S7RCY0</accession>
<proteinExistence type="predicted"/>
<organism evidence="1 2">
    <name type="scientific">Gloeophyllum trabeum (strain ATCC 11539 / FP-39264 / Madison 617)</name>
    <name type="common">Brown rot fungus</name>
    <dbReference type="NCBI Taxonomy" id="670483"/>
    <lineage>
        <taxon>Eukaryota</taxon>
        <taxon>Fungi</taxon>
        <taxon>Dikarya</taxon>
        <taxon>Basidiomycota</taxon>
        <taxon>Agaricomycotina</taxon>
        <taxon>Agaricomycetes</taxon>
        <taxon>Gloeophyllales</taxon>
        <taxon>Gloeophyllaceae</taxon>
        <taxon>Gloeophyllum</taxon>
    </lineage>
</organism>
<reference evidence="1 2" key="1">
    <citation type="journal article" date="2012" name="Science">
        <title>The Paleozoic origin of enzymatic lignin decomposition reconstructed from 31 fungal genomes.</title>
        <authorList>
            <person name="Floudas D."/>
            <person name="Binder M."/>
            <person name="Riley R."/>
            <person name="Barry K."/>
            <person name="Blanchette R.A."/>
            <person name="Henrissat B."/>
            <person name="Martinez A.T."/>
            <person name="Otillar R."/>
            <person name="Spatafora J.W."/>
            <person name="Yadav J.S."/>
            <person name="Aerts A."/>
            <person name="Benoit I."/>
            <person name="Boyd A."/>
            <person name="Carlson A."/>
            <person name="Copeland A."/>
            <person name="Coutinho P.M."/>
            <person name="de Vries R.P."/>
            <person name="Ferreira P."/>
            <person name="Findley K."/>
            <person name="Foster B."/>
            <person name="Gaskell J."/>
            <person name="Glotzer D."/>
            <person name="Gorecki P."/>
            <person name="Heitman J."/>
            <person name="Hesse C."/>
            <person name="Hori C."/>
            <person name="Igarashi K."/>
            <person name="Jurgens J.A."/>
            <person name="Kallen N."/>
            <person name="Kersten P."/>
            <person name="Kohler A."/>
            <person name="Kuees U."/>
            <person name="Kumar T.K.A."/>
            <person name="Kuo A."/>
            <person name="LaButti K."/>
            <person name="Larrondo L.F."/>
            <person name="Lindquist E."/>
            <person name="Ling A."/>
            <person name="Lombard V."/>
            <person name="Lucas S."/>
            <person name="Lundell T."/>
            <person name="Martin R."/>
            <person name="McLaughlin D.J."/>
            <person name="Morgenstern I."/>
            <person name="Morin E."/>
            <person name="Murat C."/>
            <person name="Nagy L.G."/>
            <person name="Nolan M."/>
            <person name="Ohm R.A."/>
            <person name="Patyshakuliyeva A."/>
            <person name="Rokas A."/>
            <person name="Ruiz-Duenas F.J."/>
            <person name="Sabat G."/>
            <person name="Salamov A."/>
            <person name="Samejima M."/>
            <person name="Schmutz J."/>
            <person name="Slot J.C."/>
            <person name="St John F."/>
            <person name="Stenlid J."/>
            <person name="Sun H."/>
            <person name="Sun S."/>
            <person name="Syed K."/>
            <person name="Tsang A."/>
            <person name="Wiebenga A."/>
            <person name="Young D."/>
            <person name="Pisabarro A."/>
            <person name="Eastwood D.C."/>
            <person name="Martin F."/>
            <person name="Cullen D."/>
            <person name="Grigoriev I.V."/>
            <person name="Hibbett D.S."/>
        </authorList>
    </citation>
    <scope>NUCLEOTIDE SEQUENCE [LARGE SCALE GENOMIC DNA]</scope>
    <source>
        <strain evidence="1 2">ATCC 11539</strain>
    </source>
</reference>
<sequence length="740" mass="85139">MVHSSYNMAPGDLELRGAVANRLRRPGDTIDIDGITYEYCDSSDDESIDEAHQVGPGKTFGIFISRISAPLEMFLGYAAETWLGRRPRAVFNRLFKDVMHRPCPMVGDRCLDPTSAEKLWIDIVNCKDPAQKERNIGSLALLRNYIMRRQMDRFKDPDTVRALHEVNARIVEAESTATLKREEVADIQQDLRLLQRTRERAEASRPTTQSYIESLPAAFFEGIDIALRALDERIRTRSEVMPPAEERMREAERALDELIESRRPLLAQTSPAQVVPEEIWINIWMWAENLHCPEPKPGLAYVFSWVCTRWRKIFLRTPTLWRQVRVSLGTSSDLLRLQLQRSDPCPLDVYFIFGNRRIKREDTPRKVNMLLTELVFCANRWVSFHLGGTTDLDFYDDSKLVGWSLYTDGIQDMLSKAHAPRLRHFCAWWYGDPTLIVGRGLCPPVACSLSELQICGFAIRTNLSLFSGLTSLELVRPSVRDLPSIWEFRDMLVQCPSLVHLGLDGKCFNSDSSFRLRFPDPLPLPALRSLMLRFIDYEQEEEVLFIHELFDTFAAPALSTLYVLHLDVPCLTAFVEALEAKPMVCASGTLPVLFLRFGGYKEEDHGIPSALATRTLVLFPQLRHLWLCSGVQDTRSFLRALRNIKECQREPGCSSLHAVTLELHVIREHNADDFISRARKIGVRDITVRLYHSFNDTWLDYDVWRQHDRSRGAIIERVTWCESAFECFEKRTIRAHLIHT</sequence>
<dbReference type="RefSeq" id="XP_007871255.1">
    <property type="nucleotide sequence ID" value="XM_007873064.1"/>
</dbReference>
<protein>
    <recommendedName>
        <fullName evidence="3">F-box domain-containing protein</fullName>
    </recommendedName>
</protein>
<dbReference type="KEGG" id="gtr:GLOTRDRAFT_134082"/>
<dbReference type="HOGENOM" id="CLU_375077_0_0_1"/>
<dbReference type="Proteomes" id="UP000030669">
    <property type="component" value="Unassembled WGS sequence"/>
</dbReference>
<evidence type="ECO:0008006" key="3">
    <source>
        <dbReference type="Google" id="ProtNLM"/>
    </source>
</evidence>
<dbReference type="EMBL" id="KB469319">
    <property type="protein sequence ID" value="EPQ50274.1"/>
    <property type="molecule type" value="Genomic_DNA"/>
</dbReference>
<gene>
    <name evidence="1" type="ORF">GLOTRDRAFT_134082</name>
</gene>
<dbReference type="GeneID" id="19302906"/>
<name>S7RCY0_GLOTA</name>
<dbReference type="SUPFAM" id="SSF52047">
    <property type="entry name" value="RNI-like"/>
    <property type="match status" value="1"/>
</dbReference>
<dbReference type="AlphaFoldDB" id="S7RCY0"/>
<dbReference type="OrthoDB" id="3226575at2759"/>